<feature type="region of interest" description="Disordered" evidence="1">
    <location>
        <begin position="77"/>
        <end position="96"/>
    </location>
</feature>
<proteinExistence type="predicted"/>
<comment type="caution">
    <text evidence="3">The sequence shown here is derived from an EMBL/GenBank/DDBJ whole genome shotgun (WGS) entry which is preliminary data.</text>
</comment>
<feature type="region of interest" description="Disordered" evidence="1">
    <location>
        <begin position="31"/>
        <end position="66"/>
    </location>
</feature>
<reference evidence="3 4" key="1">
    <citation type="submission" date="2022-03" db="EMBL/GenBank/DDBJ databases">
        <authorList>
            <person name="He Y."/>
        </authorList>
    </citation>
    <scope>NUCLEOTIDE SEQUENCE [LARGE SCALE GENOMIC DNA]</scope>
    <source>
        <strain evidence="3 4">TK19116</strain>
    </source>
</reference>
<gene>
    <name evidence="3" type="ORF">MLD63_15675</name>
</gene>
<dbReference type="RefSeq" id="WP_255330867.1">
    <property type="nucleotide sequence ID" value="NZ_JAKZEU010000006.1"/>
</dbReference>
<evidence type="ECO:0008006" key="5">
    <source>
        <dbReference type="Google" id="ProtNLM"/>
    </source>
</evidence>
<protein>
    <recommendedName>
        <fullName evidence="5">Secreted protein</fullName>
    </recommendedName>
</protein>
<name>A0ABT1MUH7_9RHOB</name>
<feature type="chain" id="PRO_5046467375" description="Secreted protein" evidence="2">
    <location>
        <begin position="24"/>
        <end position="496"/>
    </location>
</feature>
<evidence type="ECO:0000313" key="4">
    <source>
        <dbReference type="Proteomes" id="UP001203945"/>
    </source>
</evidence>
<organism evidence="3 4">
    <name type="scientific">Paracoccus albicereus</name>
    <dbReference type="NCBI Taxonomy" id="2922394"/>
    <lineage>
        <taxon>Bacteria</taxon>
        <taxon>Pseudomonadati</taxon>
        <taxon>Pseudomonadota</taxon>
        <taxon>Alphaproteobacteria</taxon>
        <taxon>Rhodobacterales</taxon>
        <taxon>Paracoccaceae</taxon>
        <taxon>Paracoccus</taxon>
    </lineage>
</organism>
<keyword evidence="4" id="KW-1185">Reference proteome</keyword>
<evidence type="ECO:0000256" key="1">
    <source>
        <dbReference type="SAM" id="MobiDB-lite"/>
    </source>
</evidence>
<dbReference type="EMBL" id="JAKZEU010000006">
    <property type="protein sequence ID" value="MCQ0971861.1"/>
    <property type="molecule type" value="Genomic_DNA"/>
</dbReference>
<accession>A0ABT1MUH7</accession>
<keyword evidence="2" id="KW-0732">Signal</keyword>
<evidence type="ECO:0000313" key="3">
    <source>
        <dbReference type="EMBL" id="MCQ0971861.1"/>
    </source>
</evidence>
<dbReference type="Proteomes" id="UP001203945">
    <property type="component" value="Unassembled WGS sequence"/>
</dbReference>
<feature type="signal peptide" evidence="2">
    <location>
        <begin position="1"/>
        <end position="23"/>
    </location>
</feature>
<evidence type="ECO:0000256" key="2">
    <source>
        <dbReference type="SAM" id="SignalP"/>
    </source>
</evidence>
<sequence length="496" mass="52098">MIERARRTLALPFLIGIAGSAQAQEPLSASDWLSGSVRNPPRESSAWRPGTRPPPTLPGRTIDPVAESGAVGDVAVSRLDRPDPDTSGTLGAADAALPDDLWNGSQAEDVARLIAQTPTRLPAMDALMQRLLLVQSSPPAATDATRGAFFLARVDRLLATGHLSSARALLHAAGTAAPEAFRRLFDIALLQGNESQACDLMDRTPGIAPSIGARIFCLAHSGDWSAAALTMHGAEALNLIEPERVTLLHHFLDDSYVDRGETLDPPDPVTPLDFRMHEAIGQPLPTASLPLAFAHSDLRDNGGWKARIEAAERLARQGAIPPDRLRRIYAEQQPAASGGVWDRAATLQAYETALAGGDPLSALPAAFDAFASAGMGGVLATLIGAEVEPLSQQSAGRGAEIAGWLAAWQGLTRPADLPGKPLPSVENAPQMPKSRLGEALLSAMADVDAGLDGDEARAANGIAMLRALGLGRDADLAETQLRLAPQMMSAIQSARN</sequence>